<organism evidence="1 2">
    <name type="scientific">Flavobacterium pectinovorum</name>
    <dbReference type="NCBI Taxonomy" id="29533"/>
    <lineage>
        <taxon>Bacteria</taxon>
        <taxon>Pseudomonadati</taxon>
        <taxon>Bacteroidota</taxon>
        <taxon>Flavobacteriia</taxon>
        <taxon>Flavobacteriales</taxon>
        <taxon>Flavobacteriaceae</taxon>
        <taxon>Flavobacterium</taxon>
    </lineage>
</organism>
<comment type="caution">
    <text evidence="1">The sequence shown here is derived from an EMBL/GenBank/DDBJ whole genome shotgun (WGS) entry which is preliminary data.</text>
</comment>
<evidence type="ECO:0000313" key="2">
    <source>
        <dbReference type="Proteomes" id="UP000319700"/>
    </source>
</evidence>
<evidence type="ECO:0000313" key="1">
    <source>
        <dbReference type="EMBL" id="TPG41624.1"/>
    </source>
</evidence>
<protein>
    <submittedName>
        <fullName evidence="1">Uncharacterized protein</fullName>
    </submittedName>
</protein>
<proteinExistence type="predicted"/>
<sequence length="278" mass="30912">MKNNILFILILFPIFNFAQTGQVLDFKIGYAPQTVYTQILEQSSETELHYIGSDELLEKLKNKGVANPTLAKTFSIMESVCKTGKTAKDGNFPVTIEFNKSTNSENKIIIPDGTILYGIASTSTMPKLDSIISKDLDESFKSTLLSTIQSMFSQIALPEKKMKIGESFSQETPLKIPIAGLSMDMQITTIYKLISVTNQTANFDIDQKYVLDVAMLDGKYNINAEGGGNGKLLYDIPNHFATQFKLDIGLTFDLKQETFGLKVKSNSNFNQTIHISKN</sequence>
<name>A0A502EX56_9FLAO</name>
<dbReference type="RefSeq" id="WP_140506051.1">
    <property type="nucleotide sequence ID" value="NZ_RCZH01000005.1"/>
</dbReference>
<dbReference type="OrthoDB" id="1376102at2"/>
<dbReference type="AlphaFoldDB" id="A0A502EX56"/>
<reference evidence="1 2" key="1">
    <citation type="journal article" date="2019" name="Environ. Microbiol.">
        <title>Species interactions and distinct microbial communities in high Arctic permafrost affected cryosols are associated with the CH4 and CO2 gas fluxes.</title>
        <authorList>
            <person name="Altshuler I."/>
            <person name="Hamel J."/>
            <person name="Turney S."/>
            <person name="Magnuson E."/>
            <person name="Levesque R."/>
            <person name="Greer C."/>
            <person name="Whyte L.G."/>
        </authorList>
    </citation>
    <scope>NUCLEOTIDE SEQUENCE [LARGE SCALE GENOMIC DNA]</scope>
    <source>
        <strain evidence="1 2">42</strain>
    </source>
</reference>
<gene>
    <name evidence="1" type="ORF">EAH81_09085</name>
</gene>
<dbReference type="EMBL" id="RCZH01000005">
    <property type="protein sequence ID" value="TPG41624.1"/>
    <property type="molecule type" value="Genomic_DNA"/>
</dbReference>
<dbReference type="Proteomes" id="UP000319700">
    <property type="component" value="Unassembled WGS sequence"/>
</dbReference>
<accession>A0A502EX56</accession>
<keyword evidence="2" id="KW-1185">Reference proteome</keyword>